<protein>
    <submittedName>
        <fullName evidence="1">Uncharacterized protein</fullName>
    </submittedName>
</protein>
<keyword evidence="2" id="KW-1185">Reference proteome</keyword>
<proteinExistence type="predicted"/>
<dbReference type="RefSeq" id="WP_183861376.1">
    <property type="nucleotide sequence ID" value="NZ_JACHFH010000017.1"/>
</dbReference>
<dbReference type="Proteomes" id="UP000559117">
    <property type="component" value="Unassembled WGS sequence"/>
</dbReference>
<gene>
    <name evidence="1" type="ORF">HNR32_001591</name>
</gene>
<name>A0A840UU16_9FIRM</name>
<comment type="caution">
    <text evidence="1">The sequence shown here is derived from an EMBL/GenBank/DDBJ whole genome shotgun (WGS) entry which is preliminary data.</text>
</comment>
<dbReference type="AlphaFoldDB" id="A0A840UU16"/>
<sequence>MNKMLKSINKKEVGNSEKINTKTKSTKDFFTITTTGNKKKYLPHKSLYSNNLDDEIDVTKIYYGKCAVYLYKYIAKDEKEVKAYYLKILHSETKKQICDISRSPYIYKYLEDILALIPTDKKDARNYYLCFAVRMEKKDYSYNCRLKDSRLIELEREL</sequence>
<evidence type="ECO:0000313" key="2">
    <source>
        <dbReference type="Proteomes" id="UP000559117"/>
    </source>
</evidence>
<evidence type="ECO:0000313" key="1">
    <source>
        <dbReference type="EMBL" id="MBB5336443.1"/>
    </source>
</evidence>
<accession>A0A840UU16</accession>
<reference evidence="1 2" key="1">
    <citation type="submission" date="2020-08" db="EMBL/GenBank/DDBJ databases">
        <title>Genomic Encyclopedia of Type Strains, Phase IV (KMG-IV): sequencing the most valuable type-strain genomes for metagenomic binning, comparative biology and taxonomic classification.</title>
        <authorList>
            <person name="Goeker M."/>
        </authorList>
    </citation>
    <scope>NUCLEOTIDE SEQUENCE [LARGE SCALE GENOMIC DNA]</scope>
    <source>
        <strain evidence="1 2">DSM 24661</strain>
    </source>
</reference>
<organism evidence="1 2">
    <name type="scientific">Pectinatus brassicae</name>
    <dbReference type="NCBI Taxonomy" id="862415"/>
    <lineage>
        <taxon>Bacteria</taxon>
        <taxon>Bacillati</taxon>
        <taxon>Bacillota</taxon>
        <taxon>Negativicutes</taxon>
        <taxon>Selenomonadales</taxon>
        <taxon>Selenomonadaceae</taxon>
        <taxon>Pectinatus</taxon>
    </lineage>
</organism>
<dbReference type="EMBL" id="JACHFH010000017">
    <property type="protein sequence ID" value="MBB5336443.1"/>
    <property type="molecule type" value="Genomic_DNA"/>
</dbReference>